<evidence type="ECO:0000256" key="3">
    <source>
        <dbReference type="ARBA" id="ARBA00022475"/>
    </source>
</evidence>
<comment type="caution">
    <text evidence="9">The sequence shown here is derived from an EMBL/GenBank/DDBJ whole genome shotgun (WGS) entry which is preliminary data.</text>
</comment>
<evidence type="ECO:0000256" key="6">
    <source>
        <dbReference type="ARBA" id="ARBA00023136"/>
    </source>
</evidence>
<dbReference type="InterPro" id="IPR045621">
    <property type="entry name" value="BPD_transp_1_N"/>
</dbReference>
<dbReference type="Pfam" id="PF00528">
    <property type="entry name" value="BPD_transp_1"/>
    <property type="match status" value="1"/>
</dbReference>
<keyword evidence="4 7" id="KW-0812">Transmembrane</keyword>
<dbReference type="AlphaFoldDB" id="A0A171CXW2"/>
<keyword evidence="6 7" id="KW-0472">Membrane</keyword>
<feature type="transmembrane region" description="Helical" evidence="7">
    <location>
        <begin position="247"/>
        <end position="272"/>
    </location>
</feature>
<dbReference type="RefSeq" id="WP_068897436.1">
    <property type="nucleotide sequence ID" value="NZ_BDCX01000006.1"/>
</dbReference>
<dbReference type="EMBL" id="BDCX01000006">
    <property type="protein sequence ID" value="GAT67391.1"/>
    <property type="molecule type" value="Genomic_DNA"/>
</dbReference>
<reference evidence="10" key="2">
    <citation type="submission" date="2016-04" db="EMBL/GenBank/DDBJ databases">
        <title>Planomonospora sphaerica JCM9374 whole genome shotgun sequence.</title>
        <authorList>
            <person name="Suzuki T."/>
            <person name="Dohra H."/>
            <person name="Kodani S."/>
        </authorList>
    </citation>
    <scope>NUCLEOTIDE SEQUENCE [LARGE SCALE GENOMIC DNA]</scope>
    <source>
        <strain evidence="10">JCM 9374</strain>
    </source>
</reference>
<evidence type="ECO:0000256" key="7">
    <source>
        <dbReference type="RuleBase" id="RU363032"/>
    </source>
</evidence>
<dbReference type="STRING" id="161355.PS9374_03044"/>
<comment type="similarity">
    <text evidence="7">Belongs to the binding-protein-dependent transport system permease family.</text>
</comment>
<accession>A0A171CXW2</accession>
<feature type="transmembrane region" description="Helical" evidence="7">
    <location>
        <begin position="186"/>
        <end position="209"/>
    </location>
</feature>
<organism evidence="9 10">
    <name type="scientific">Planomonospora sphaerica</name>
    <dbReference type="NCBI Taxonomy" id="161355"/>
    <lineage>
        <taxon>Bacteria</taxon>
        <taxon>Bacillati</taxon>
        <taxon>Actinomycetota</taxon>
        <taxon>Actinomycetes</taxon>
        <taxon>Streptosporangiales</taxon>
        <taxon>Streptosporangiaceae</taxon>
        <taxon>Planomonospora</taxon>
    </lineage>
</organism>
<dbReference type="SUPFAM" id="SSF161098">
    <property type="entry name" value="MetI-like"/>
    <property type="match status" value="1"/>
</dbReference>
<dbReference type="Proteomes" id="UP000077701">
    <property type="component" value="Unassembled WGS sequence"/>
</dbReference>
<keyword evidence="2 7" id="KW-0813">Transport</keyword>
<dbReference type="PANTHER" id="PTHR43163">
    <property type="entry name" value="DIPEPTIDE TRANSPORT SYSTEM PERMEASE PROTEIN DPPB-RELATED"/>
    <property type="match status" value="1"/>
</dbReference>
<feature type="domain" description="ABC transmembrane type-1" evidence="8">
    <location>
        <begin position="101"/>
        <end position="305"/>
    </location>
</feature>
<reference evidence="9 10" key="1">
    <citation type="journal article" date="2016" name="Genome Announc.">
        <title>Draft Genome Sequence of Planomonospora sphaerica JCM9374, a Rare Actinomycete.</title>
        <authorList>
            <person name="Dohra H."/>
            <person name="Suzuki T."/>
            <person name="Inoue Y."/>
            <person name="Kodani S."/>
        </authorList>
    </citation>
    <scope>NUCLEOTIDE SEQUENCE [LARGE SCALE GENOMIC DNA]</scope>
    <source>
        <strain evidence="9 10">JCM 9374</strain>
    </source>
</reference>
<sequence length="320" mass="32073">MAADPARLSGVPRLIARAGALLTCASIVIFLLTEALPGDSAVVLSGGRATDEQLAQLRAAAGLDRPLTERYASWLAGMLSGEPGHSLLTGRPVAELIGRRIPVTLMLAAAALALAVPLMALLAWSAVRGPRPLRPVITGLVVAGAALPQVALAALLVAVLSAAWKLVPPVSLLPVGEPAWSRPDLLVLPVLTLALPAAAYGAALLRGAIADAVSRPFVRDAELRGMSAAAVALRYVLPAVAPAAARLLAVVGGGLVAGTAVVETLFGLAGLGELLVSAIGGRDLPVVQAVAMLATAVVGAGLMAADTVAWAVDPRGGAAR</sequence>
<dbReference type="InterPro" id="IPR035906">
    <property type="entry name" value="MetI-like_sf"/>
</dbReference>
<feature type="transmembrane region" description="Helical" evidence="7">
    <location>
        <begin position="136"/>
        <end position="166"/>
    </location>
</feature>
<dbReference type="Gene3D" id="1.10.3720.10">
    <property type="entry name" value="MetI-like"/>
    <property type="match status" value="1"/>
</dbReference>
<dbReference type="Pfam" id="PF19300">
    <property type="entry name" value="BPD_transp_1_N"/>
    <property type="match status" value="1"/>
</dbReference>
<feature type="transmembrane region" description="Helical" evidence="7">
    <location>
        <begin position="284"/>
        <end position="305"/>
    </location>
</feature>
<dbReference type="PANTHER" id="PTHR43163:SF3">
    <property type="entry name" value="PEPTIDE ABC TRANSPORTER PERMEASE PROTEIN"/>
    <property type="match status" value="1"/>
</dbReference>
<feature type="transmembrane region" description="Helical" evidence="7">
    <location>
        <begin position="101"/>
        <end position="124"/>
    </location>
</feature>
<keyword evidence="3" id="KW-1003">Cell membrane</keyword>
<evidence type="ECO:0000313" key="9">
    <source>
        <dbReference type="EMBL" id="GAT67391.1"/>
    </source>
</evidence>
<name>A0A171CXW2_9ACTN</name>
<dbReference type="GO" id="GO:0005886">
    <property type="term" value="C:plasma membrane"/>
    <property type="evidence" value="ECO:0007669"/>
    <property type="project" value="UniProtKB-SubCell"/>
</dbReference>
<evidence type="ECO:0000313" key="10">
    <source>
        <dbReference type="Proteomes" id="UP000077701"/>
    </source>
</evidence>
<evidence type="ECO:0000256" key="1">
    <source>
        <dbReference type="ARBA" id="ARBA00004651"/>
    </source>
</evidence>
<evidence type="ECO:0000259" key="8">
    <source>
        <dbReference type="PROSITE" id="PS50928"/>
    </source>
</evidence>
<evidence type="ECO:0000256" key="2">
    <source>
        <dbReference type="ARBA" id="ARBA00022448"/>
    </source>
</evidence>
<protein>
    <submittedName>
        <fullName evidence="9">ABC transporter permease</fullName>
    </submittedName>
</protein>
<dbReference type="GO" id="GO:0055085">
    <property type="term" value="P:transmembrane transport"/>
    <property type="evidence" value="ECO:0007669"/>
    <property type="project" value="InterPro"/>
</dbReference>
<comment type="subcellular location">
    <subcellularLocation>
        <location evidence="1 7">Cell membrane</location>
        <topology evidence="1 7">Multi-pass membrane protein</topology>
    </subcellularLocation>
</comment>
<evidence type="ECO:0000256" key="4">
    <source>
        <dbReference type="ARBA" id="ARBA00022692"/>
    </source>
</evidence>
<keyword evidence="10" id="KW-1185">Reference proteome</keyword>
<dbReference type="PROSITE" id="PS50928">
    <property type="entry name" value="ABC_TM1"/>
    <property type="match status" value="1"/>
</dbReference>
<proteinExistence type="inferred from homology"/>
<feature type="transmembrane region" description="Helical" evidence="7">
    <location>
        <begin position="14"/>
        <end position="33"/>
    </location>
</feature>
<gene>
    <name evidence="9" type="ORF">PS9374_03044</name>
</gene>
<keyword evidence="5 7" id="KW-1133">Transmembrane helix</keyword>
<dbReference type="InterPro" id="IPR000515">
    <property type="entry name" value="MetI-like"/>
</dbReference>
<evidence type="ECO:0000256" key="5">
    <source>
        <dbReference type="ARBA" id="ARBA00022989"/>
    </source>
</evidence>